<dbReference type="GO" id="GO:0042744">
    <property type="term" value="P:hydrogen peroxide catabolic process"/>
    <property type="evidence" value="ECO:0007669"/>
    <property type="project" value="TreeGrafter"/>
</dbReference>
<keyword evidence="8" id="KW-0812">Transmembrane</keyword>
<keyword evidence="3" id="KW-0479">Metal-binding</keyword>
<dbReference type="GO" id="GO:0020037">
    <property type="term" value="F:heme binding"/>
    <property type="evidence" value="ECO:0007669"/>
    <property type="project" value="UniProtKB-UniRule"/>
</dbReference>
<dbReference type="GO" id="GO:0004601">
    <property type="term" value="F:peroxidase activity"/>
    <property type="evidence" value="ECO:0007669"/>
    <property type="project" value="UniProtKB-KW"/>
</dbReference>
<dbReference type="PROSITE" id="PS50873">
    <property type="entry name" value="PEROXIDASE_4"/>
    <property type="match status" value="1"/>
</dbReference>
<dbReference type="Pfam" id="PF00141">
    <property type="entry name" value="peroxidase"/>
    <property type="match status" value="1"/>
</dbReference>
<keyword evidence="11" id="KW-1185">Reference proteome</keyword>
<feature type="transmembrane region" description="Helical" evidence="8">
    <location>
        <begin position="98"/>
        <end position="121"/>
    </location>
</feature>
<evidence type="ECO:0000256" key="2">
    <source>
        <dbReference type="ARBA" id="ARBA00022617"/>
    </source>
</evidence>
<feature type="domain" description="Plant heme peroxidase family profile" evidence="9">
    <location>
        <begin position="99"/>
        <end position="167"/>
    </location>
</feature>
<evidence type="ECO:0000256" key="6">
    <source>
        <dbReference type="RuleBase" id="RU004241"/>
    </source>
</evidence>
<dbReference type="GO" id="GO:0046872">
    <property type="term" value="F:metal ion binding"/>
    <property type="evidence" value="ECO:0007669"/>
    <property type="project" value="UniProtKB-UniRule"/>
</dbReference>
<keyword evidence="4 7" id="KW-0560">Oxidoreductase</keyword>
<evidence type="ECO:0000256" key="8">
    <source>
        <dbReference type="SAM" id="Phobius"/>
    </source>
</evidence>
<evidence type="ECO:0000256" key="5">
    <source>
        <dbReference type="ARBA" id="ARBA00023004"/>
    </source>
</evidence>
<name>A0A9P3PGX3_LYOSH</name>
<keyword evidence="7" id="KW-0732">Signal</keyword>
<dbReference type="AlphaFoldDB" id="A0A9P3PGX3"/>
<dbReference type="PANTHER" id="PTHR31356:SF53">
    <property type="entry name" value="HEME PEROXIDASE"/>
    <property type="match status" value="1"/>
</dbReference>
<dbReference type="InterPro" id="IPR010255">
    <property type="entry name" value="Haem_peroxidase_sf"/>
</dbReference>
<dbReference type="Gene3D" id="1.10.520.10">
    <property type="match status" value="1"/>
</dbReference>
<dbReference type="InterPro" id="IPR002016">
    <property type="entry name" value="Haem_peroxidase"/>
</dbReference>
<keyword evidence="1 7" id="KW-0575">Peroxidase</keyword>
<sequence>MLSLPSVSLAALVVLNGFCVGIANSAATMPQWPNPQLDFLEFQLGFELHIMTWRAAHDETDGSGGLDASIAVEIDRPQNIGMGMAESLDDFVLFTTPYVALADVIAMGAVMAVASCGGPVIPYRGGRVDARVAGPATVPEPQQDLSSHIGSFERQVFTQEEMIALVA</sequence>
<comment type="similarity">
    <text evidence="6">Belongs to the peroxidase family.</text>
</comment>
<keyword evidence="8" id="KW-0472">Membrane</keyword>
<keyword evidence="2" id="KW-0349">Heme</keyword>
<evidence type="ECO:0000256" key="1">
    <source>
        <dbReference type="ARBA" id="ARBA00022559"/>
    </source>
</evidence>
<dbReference type="GO" id="GO:0034599">
    <property type="term" value="P:cellular response to oxidative stress"/>
    <property type="evidence" value="ECO:0007669"/>
    <property type="project" value="InterPro"/>
</dbReference>
<keyword evidence="8" id="KW-1133">Transmembrane helix</keyword>
<evidence type="ECO:0000256" key="4">
    <source>
        <dbReference type="ARBA" id="ARBA00023002"/>
    </source>
</evidence>
<evidence type="ECO:0000256" key="3">
    <source>
        <dbReference type="ARBA" id="ARBA00022723"/>
    </source>
</evidence>
<dbReference type="EC" id="1.11.1.-" evidence="7"/>
<feature type="signal peptide" evidence="7">
    <location>
        <begin position="1"/>
        <end position="25"/>
    </location>
</feature>
<accession>A0A9P3PGX3</accession>
<feature type="chain" id="PRO_5040537204" description="Peroxidase" evidence="7">
    <location>
        <begin position="26"/>
        <end position="167"/>
    </location>
</feature>
<evidence type="ECO:0000259" key="9">
    <source>
        <dbReference type="PROSITE" id="PS50873"/>
    </source>
</evidence>
<evidence type="ECO:0000313" key="10">
    <source>
        <dbReference type="EMBL" id="GLB35616.1"/>
    </source>
</evidence>
<dbReference type="GO" id="GO:0000302">
    <property type="term" value="P:response to reactive oxygen species"/>
    <property type="evidence" value="ECO:0007669"/>
    <property type="project" value="TreeGrafter"/>
</dbReference>
<comment type="caution">
    <text evidence="10">The sequence shown here is derived from an EMBL/GenBank/DDBJ whole genome shotgun (WGS) entry which is preliminary data.</text>
</comment>
<dbReference type="EMBL" id="BRPK01000002">
    <property type="protein sequence ID" value="GLB35616.1"/>
    <property type="molecule type" value="Genomic_DNA"/>
</dbReference>
<dbReference type="SUPFAM" id="SSF48113">
    <property type="entry name" value="Heme-dependent peroxidases"/>
    <property type="match status" value="1"/>
</dbReference>
<proteinExistence type="inferred from homology"/>
<organism evidence="10 11">
    <name type="scientific">Lyophyllum shimeji</name>
    <name type="common">Hon-shimeji</name>
    <name type="synonym">Tricholoma shimeji</name>
    <dbReference type="NCBI Taxonomy" id="47721"/>
    <lineage>
        <taxon>Eukaryota</taxon>
        <taxon>Fungi</taxon>
        <taxon>Dikarya</taxon>
        <taxon>Basidiomycota</taxon>
        <taxon>Agaricomycotina</taxon>
        <taxon>Agaricomycetes</taxon>
        <taxon>Agaricomycetidae</taxon>
        <taxon>Agaricales</taxon>
        <taxon>Tricholomatineae</taxon>
        <taxon>Lyophyllaceae</taxon>
        <taxon>Lyophyllum</taxon>
    </lineage>
</organism>
<evidence type="ECO:0000313" key="11">
    <source>
        <dbReference type="Proteomes" id="UP001063166"/>
    </source>
</evidence>
<evidence type="ECO:0000256" key="7">
    <source>
        <dbReference type="RuleBase" id="RU363051"/>
    </source>
</evidence>
<dbReference type="PANTHER" id="PTHR31356">
    <property type="entry name" value="THYLAKOID LUMENAL 29 KDA PROTEIN, CHLOROPLASTIC-RELATED"/>
    <property type="match status" value="1"/>
</dbReference>
<gene>
    <name evidence="10" type="ORF">LshimejAT787_0211810</name>
</gene>
<dbReference type="Proteomes" id="UP001063166">
    <property type="component" value="Unassembled WGS sequence"/>
</dbReference>
<reference evidence="10" key="1">
    <citation type="submission" date="2022-07" db="EMBL/GenBank/DDBJ databases">
        <title>The genome of Lyophyllum shimeji provides insight into the initial evolution of ectomycorrhizal fungal genome.</title>
        <authorList>
            <person name="Kobayashi Y."/>
            <person name="Shibata T."/>
            <person name="Hirakawa H."/>
            <person name="Shigenobu S."/>
            <person name="Nishiyama T."/>
            <person name="Yamada A."/>
            <person name="Hasebe M."/>
            <person name="Kawaguchi M."/>
        </authorList>
    </citation>
    <scope>NUCLEOTIDE SEQUENCE</scope>
    <source>
        <strain evidence="10">AT787</strain>
    </source>
</reference>
<dbReference type="OrthoDB" id="2144714at2759"/>
<protein>
    <recommendedName>
        <fullName evidence="7">Peroxidase</fullName>
        <ecNumber evidence="7">1.11.1.-</ecNumber>
    </recommendedName>
</protein>
<keyword evidence="5" id="KW-0408">Iron</keyword>
<dbReference type="InterPro" id="IPR044831">
    <property type="entry name" value="Ccp1-like"/>
</dbReference>